<dbReference type="PANTHER" id="PTHR19143">
    <property type="entry name" value="FIBRINOGEN/TENASCIN/ANGIOPOEITIN"/>
    <property type="match status" value="1"/>
</dbReference>
<evidence type="ECO:0000313" key="5">
    <source>
        <dbReference type="Proteomes" id="UP000030765"/>
    </source>
</evidence>
<protein>
    <submittedName>
        <fullName evidence="4">Fibrinogen C-terminal domain-containing protein</fullName>
    </submittedName>
</protein>
<gene>
    <name evidence="3" type="ORF">ZHAS_00012801</name>
</gene>
<dbReference type="InterPro" id="IPR014716">
    <property type="entry name" value="Fibrinogen_a/b/g_C_1"/>
</dbReference>
<reference evidence="3 5" key="1">
    <citation type="journal article" date="2014" name="BMC Genomics">
        <title>Genome sequence of Anopheles sinensis provides insight into genetics basis of mosquito competence for malaria parasites.</title>
        <authorList>
            <person name="Zhou D."/>
            <person name="Zhang D."/>
            <person name="Ding G."/>
            <person name="Shi L."/>
            <person name="Hou Q."/>
            <person name="Ye Y."/>
            <person name="Xu Y."/>
            <person name="Zhou H."/>
            <person name="Xiong C."/>
            <person name="Li S."/>
            <person name="Yu J."/>
            <person name="Hong S."/>
            <person name="Yu X."/>
            <person name="Zou P."/>
            <person name="Chen C."/>
            <person name="Chang X."/>
            <person name="Wang W."/>
            <person name="Lv Y."/>
            <person name="Sun Y."/>
            <person name="Ma L."/>
            <person name="Shen B."/>
            <person name="Zhu C."/>
        </authorList>
    </citation>
    <scope>NUCLEOTIDE SEQUENCE [LARGE SCALE GENOMIC DNA]</scope>
</reference>
<keyword evidence="5" id="KW-1185">Reference proteome</keyword>
<evidence type="ECO:0000259" key="2">
    <source>
        <dbReference type="PROSITE" id="PS51406"/>
    </source>
</evidence>
<evidence type="ECO:0000256" key="1">
    <source>
        <dbReference type="ARBA" id="ARBA00023157"/>
    </source>
</evidence>
<dbReference type="EMBL" id="ATLV01020147">
    <property type="status" value="NOT_ANNOTATED_CDS"/>
    <property type="molecule type" value="Genomic_DNA"/>
</dbReference>
<dbReference type="PANTHER" id="PTHR19143:SF327">
    <property type="entry name" value="FI21813P1-RELATED"/>
    <property type="match status" value="1"/>
</dbReference>
<feature type="domain" description="Fibrinogen C-terminal" evidence="2">
    <location>
        <begin position="30"/>
        <end position="242"/>
    </location>
</feature>
<dbReference type="CDD" id="cd00087">
    <property type="entry name" value="FReD"/>
    <property type="match status" value="1"/>
</dbReference>
<dbReference type="SUPFAM" id="SSF56496">
    <property type="entry name" value="Fibrinogen C-terminal domain-like"/>
    <property type="match status" value="1"/>
</dbReference>
<dbReference type="PROSITE" id="PS51406">
    <property type="entry name" value="FIBRINOGEN_C_2"/>
    <property type="match status" value="1"/>
</dbReference>
<name>A0A084W3U6_ANOSI</name>
<dbReference type="OMA" id="ITHIRCE"/>
<evidence type="ECO:0000313" key="3">
    <source>
        <dbReference type="EMBL" id="KFB44890.1"/>
    </source>
</evidence>
<dbReference type="VEuPathDB" id="VectorBase:ASIC012801"/>
<dbReference type="InterPro" id="IPR050373">
    <property type="entry name" value="Fibrinogen_C-term_domain"/>
</dbReference>
<dbReference type="InterPro" id="IPR036056">
    <property type="entry name" value="Fibrinogen-like_C"/>
</dbReference>
<evidence type="ECO:0000313" key="4">
    <source>
        <dbReference type="EnsemblMetazoa" id="ASIC012801-PA"/>
    </source>
</evidence>
<dbReference type="Gene3D" id="3.90.215.10">
    <property type="entry name" value="Gamma Fibrinogen, chain A, domain 1"/>
    <property type="match status" value="1"/>
</dbReference>
<keyword evidence="1" id="KW-1015">Disulfide bond</keyword>
<sequence length="245" mass="28790">MEERIQNKQNAIIDKLIAMESNASSIMHEIENPEYFSSCLEEPTKQSGTYLIKLGPNKFPLEVYCEQDVFEGGWIVFQYRYTGEENFFRNWSDFRAGFGDLNGEYWLGLKHIHQITAARPHELVVEIKDFNGNYEYAHYDLFEVGSELEGYSLKKLGKYQGTAGDAMDVNRGQRFSTSDREKDEEKCALDKRGGWWYEKCSYANLNGPYVNGTNEWSSMNWYKFKEDYRGLSYSRMMMRELIERN</sequence>
<dbReference type="PROSITE" id="PS00514">
    <property type="entry name" value="FIBRINOGEN_C_1"/>
    <property type="match status" value="1"/>
</dbReference>
<dbReference type="AlphaFoldDB" id="A0A084W3U6"/>
<organism evidence="3">
    <name type="scientific">Anopheles sinensis</name>
    <name type="common">Mosquito</name>
    <dbReference type="NCBI Taxonomy" id="74873"/>
    <lineage>
        <taxon>Eukaryota</taxon>
        <taxon>Metazoa</taxon>
        <taxon>Ecdysozoa</taxon>
        <taxon>Arthropoda</taxon>
        <taxon>Hexapoda</taxon>
        <taxon>Insecta</taxon>
        <taxon>Pterygota</taxon>
        <taxon>Neoptera</taxon>
        <taxon>Endopterygota</taxon>
        <taxon>Diptera</taxon>
        <taxon>Nematocera</taxon>
        <taxon>Culicoidea</taxon>
        <taxon>Culicidae</taxon>
        <taxon>Anophelinae</taxon>
        <taxon>Anopheles</taxon>
    </lineage>
</organism>
<dbReference type="SMART" id="SM00186">
    <property type="entry name" value="FBG"/>
    <property type="match status" value="1"/>
</dbReference>
<dbReference type="EnsemblMetazoa" id="ASIC012801-RA">
    <property type="protein sequence ID" value="ASIC012801-PA"/>
    <property type="gene ID" value="ASIC012801"/>
</dbReference>
<accession>A0A084W3U6</accession>
<dbReference type="OrthoDB" id="7737040at2759"/>
<dbReference type="GO" id="GO:0005615">
    <property type="term" value="C:extracellular space"/>
    <property type="evidence" value="ECO:0007669"/>
    <property type="project" value="TreeGrafter"/>
</dbReference>
<dbReference type="InterPro" id="IPR002181">
    <property type="entry name" value="Fibrinogen_a/b/g_C_dom"/>
</dbReference>
<reference evidence="4" key="2">
    <citation type="submission" date="2020-05" db="UniProtKB">
        <authorList>
            <consortium name="EnsemblMetazoa"/>
        </authorList>
    </citation>
    <scope>IDENTIFICATION</scope>
</reference>
<proteinExistence type="predicted"/>
<dbReference type="Pfam" id="PF00147">
    <property type="entry name" value="Fibrinogen_C"/>
    <property type="match status" value="1"/>
</dbReference>
<dbReference type="InterPro" id="IPR020837">
    <property type="entry name" value="Fibrinogen_CS"/>
</dbReference>
<dbReference type="EMBL" id="KE525295">
    <property type="protein sequence ID" value="KFB44890.1"/>
    <property type="molecule type" value="Genomic_DNA"/>
</dbReference>
<dbReference type="VEuPathDB" id="VectorBase:ASIS011074"/>
<dbReference type="Proteomes" id="UP000030765">
    <property type="component" value="Unassembled WGS sequence"/>
</dbReference>